<comment type="caution">
    <text evidence="3">The sequence shown here is derived from an EMBL/GenBank/DDBJ whole genome shotgun (WGS) entry which is preliminary data.</text>
</comment>
<dbReference type="Pfam" id="PF01551">
    <property type="entry name" value="Peptidase_M23"/>
    <property type="match status" value="1"/>
</dbReference>
<sequence length="206" mass="22284">MFIKPCEGRVTSPFGYRIHPITHLRTMHWGVDYGNTSSNNTIVAAAAGKVTFSKSTNGYGNMVMIVHAIGGKTFETVYAHLHSISVKVGQIVKQGERIGVKGTTGKSTGIHLHFEVHIGRWNNKFTNAVDPLYYVVDHEVKEIQSLLVKIGYKIAVDGLNGPATKSAVQSFQKAFGLVVDGIPGKLTTAALAKVAKDNMINGAEVY</sequence>
<feature type="domain" description="Peptidoglycan binding-like" evidence="1">
    <location>
        <begin position="139"/>
        <end position="191"/>
    </location>
</feature>
<dbReference type="InterPro" id="IPR002477">
    <property type="entry name" value="Peptidoglycan-bd-like"/>
</dbReference>
<dbReference type="InterPro" id="IPR036365">
    <property type="entry name" value="PGBD-like_sf"/>
</dbReference>
<name>A0ABV2K372_SPOPS</name>
<dbReference type="Gene3D" id="1.10.101.10">
    <property type="entry name" value="PGBD-like superfamily/PGBD"/>
    <property type="match status" value="1"/>
</dbReference>
<evidence type="ECO:0000313" key="3">
    <source>
        <dbReference type="EMBL" id="MET3655528.1"/>
    </source>
</evidence>
<keyword evidence="4" id="KW-1185">Reference proteome</keyword>
<dbReference type="PANTHER" id="PTHR21666:SF270">
    <property type="entry name" value="MUREIN HYDROLASE ACTIVATOR ENVC"/>
    <property type="match status" value="1"/>
</dbReference>
<dbReference type="CDD" id="cd12797">
    <property type="entry name" value="M23_peptidase"/>
    <property type="match status" value="1"/>
</dbReference>
<reference evidence="3 4" key="1">
    <citation type="submission" date="2024-06" db="EMBL/GenBank/DDBJ databases">
        <title>Sorghum-associated microbial communities from plants grown in Nebraska, USA.</title>
        <authorList>
            <person name="Schachtman D."/>
        </authorList>
    </citation>
    <scope>NUCLEOTIDE SEQUENCE [LARGE SCALE GENOMIC DNA]</scope>
    <source>
        <strain evidence="3 4">1288</strain>
    </source>
</reference>
<evidence type="ECO:0000259" key="1">
    <source>
        <dbReference type="Pfam" id="PF01471"/>
    </source>
</evidence>
<dbReference type="InterPro" id="IPR016047">
    <property type="entry name" value="M23ase_b-sheet_dom"/>
</dbReference>
<proteinExistence type="predicted"/>
<dbReference type="InterPro" id="IPR011055">
    <property type="entry name" value="Dup_hybrid_motif"/>
</dbReference>
<protein>
    <submittedName>
        <fullName evidence="3">Murein DD-endopeptidase MepM/ murein hydrolase activator NlpD</fullName>
    </submittedName>
</protein>
<dbReference type="PANTHER" id="PTHR21666">
    <property type="entry name" value="PEPTIDASE-RELATED"/>
    <property type="match status" value="1"/>
</dbReference>
<organism evidence="3 4">
    <name type="scientific">Sporosarcina psychrophila</name>
    <name type="common">Bacillus psychrophilus</name>
    <dbReference type="NCBI Taxonomy" id="1476"/>
    <lineage>
        <taxon>Bacteria</taxon>
        <taxon>Bacillati</taxon>
        <taxon>Bacillota</taxon>
        <taxon>Bacilli</taxon>
        <taxon>Bacillales</taxon>
        <taxon>Caryophanaceae</taxon>
        <taxon>Sporosarcina</taxon>
    </lineage>
</organism>
<dbReference type="SUPFAM" id="SSF51261">
    <property type="entry name" value="Duplicated hybrid motif"/>
    <property type="match status" value="1"/>
</dbReference>
<dbReference type="Proteomes" id="UP001549104">
    <property type="component" value="Unassembled WGS sequence"/>
</dbReference>
<evidence type="ECO:0000313" key="4">
    <source>
        <dbReference type="Proteomes" id="UP001549104"/>
    </source>
</evidence>
<dbReference type="InterPro" id="IPR036366">
    <property type="entry name" value="PGBDSf"/>
</dbReference>
<dbReference type="Gene3D" id="2.70.70.10">
    <property type="entry name" value="Glucose Permease (Domain IIA)"/>
    <property type="match status" value="1"/>
</dbReference>
<dbReference type="SUPFAM" id="SSF47090">
    <property type="entry name" value="PGBD-like"/>
    <property type="match status" value="1"/>
</dbReference>
<accession>A0ABV2K372</accession>
<gene>
    <name evidence="3" type="ORF">ABIC55_000612</name>
</gene>
<feature type="domain" description="M23ase beta-sheet core" evidence="2">
    <location>
        <begin position="27"/>
        <end position="119"/>
    </location>
</feature>
<dbReference type="InterPro" id="IPR050570">
    <property type="entry name" value="Cell_wall_metabolism_enzyme"/>
</dbReference>
<dbReference type="EMBL" id="JBEPME010000001">
    <property type="protein sequence ID" value="MET3655528.1"/>
    <property type="molecule type" value="Genomic_DNA"/>
</dbReference>
<dbReference type="RefSeq" id="WP_354312114.1">
    <property type="nucleotide sequence ID" value="NZ_JBEPME010000001.1"/>
</dbReference>
<dbReference type="Pfam" id="PF01471">
    <property type="entry name" value="PG_binding_1"/>
    <property type="match status" value="1"/>
</dbReference>
<dbReference type="GO" id="GO:0016787">
    <property type="term" value="F:hydrolase activity"/>
    <property type="evidence" value="ECO:0007669"/>
    <property type="project" value="UniProtKB-KW"/>
</dbReference>
<evidence type="ECO:0000259" key="2">
    <source>
        <dbReference type="Pfam" id="PF01551"/>
    </source>
</evidence>
<keyword evidence="3" id="KW-0378">Hydrolase</keyword>